<gene>
    <name evidence="2" type="ORF">E0485_07360</name>
</gene>
<accession>A0A4R4EKF8</accession>
<sequence>MKWFNAKETIYALLTGVIVGGLFKLLDFPLPAPPNFEAFMGVLGAWIGMVLARKLSKKGGN</sequence>
<keyword evidence="1" id="KW-1133">Transmembrane helix</keyword>
<feature type="transmembrane region" description="Helical" evidence="1">
    <location>
        <begin position="38"/>
        <end position="55"/>
    </location>
</feature>
<dbReference type="OrthoDB" id="8778565at2"/>
<dbReference type="InterPro" id="IPR020017">
    <property type="entry name" value="XapX_domain"/>
</dbReference>
<comment type="caution">
    <text evidence="2">The sequence shown here is derived from an EMBL/GenBank/DDBJ whole genome shotgun (WGS) entry which is preliminary data.</text>
</comment>
<evidence type="ECO:0000256" key="1">
    <source>
        <dbReference type="SAM" id="Phobius"/>
    </source>
</evidence>
<proteinExistence type="predicted"/>
<keyword evidence="3" id="KW-1185">Reference proteome</keyword>
<dbReference type="RefSeq" id="WP_132417330.1">
    <property type="nucleotide sequence ID" value="NZ_SKFG01000004.1"/>
</dbReference>
<evidence type="ECO:0000313" key="3">
    <source>
        <dbReference type="Proteomes" id="UP000295418"/>
    </source>
</evidence>
<dbReference type="EMBL" id="SKFG01000004">
    <property type="protein sequence ID" value="TCZ78881.1"/>
    <property type="molecule type" value="Genomic_DNA"/>
</dbReference>
<dbReference type="NCBIfam" id="TIGR03510">
    <property type="entry name" value="XapX"/>
    <property type="match status" value="1"/>
</dbReference>
<keyword evidence="1" id="KW-0812">Transmembrane</keyword>
<dbReference type="AlphaFoldDB" id="A0A4R4EKF8"/>
<reference evidence="2 3" key="1">
    <citation type="submission" date="2019-03" db="EMBL/GenBank/DDBJ databases">
        <authorList>
            <person name="Kim M.K.M."/>
        </authorList>
    </citation>
    <scope>NUCLEOTIDE SEQUENCE [LARGE SCALE GENOMIC DNA]</scope>
    <source>
        <strain evidence="2 3">18JY21-1</strain>
    </source>
</reference>
<organism evidence="2 3">
    <name type="scientific">Paenibacillus albiflavus</name>
    <dbReference type="NCBI Taxonomy" id="2545760"/>
    <lineage>
        <taxon>Bacteria</taxon>
        <taxon>Bacillati</taxon>
        <taxon>Bacillota</taxon>
        <taxon>Bacilli</taxon>
        <taxon>Bacillales</taxon>
        <taxon>Paenibacillaceae</taxon>
        <taxon>Paenibacillus</taxon>
    </lineage>
</organism>
<feature type="transmembrane region" description="Helical" evidence="1">
    <location>
        <begin position="9"/>
        <end position="26"/>
    </location>
</feature>
<name>A0A4R4EKF8_9BACL</name>
<evidence type="ECO:0000313" key="2">
    <source>
        <dbReference type="EMBL" id="TCZ78881.1"/>
    </source>
</evidence>
<protein>
    <submittedName>
        <fullName evidence="2">XapX domain-containing protein</fullName>
    </submittedName>
</protein>
<keyword evidence="1" id="KW-0472">Membrane</keyword>
<dbReference type="Proteomes" id="UP000295418">
    <property type="component" value="Unassembled WGS sequence"/>
</dbReference>